<reference evidence="2 3" key="1">
    <citation type="journal article" date="2012" name="Science">
        <title>The Paleozoic origin of enzymatic lignin decomposition reconstructed from 31 fungal genomes.</title>
        <authorList>
            <person name="Floudas D."/>
            <person name="Binder M."/>
            <person name="Riley R."/>
            <person name="Barry K."/>
            <person name="Blanchette R.A."/>
            <person name="Henrissat B."/>
            <person name="Martinez A.T."/>
            <person name="Otillar R."/>
            <person name="Spatafora J.W."/>
            <person name="Yadav J.S."/>
            <person name="Aerts A."/>
            <person name="Benoit I."/>
            <person name="Boyd A."/>
            <person name="Carlson A."/>
            <person name="Copeland A."/>
            <person name="Coutinho P.M."/>
            <person name="de Vries R.P."/>
            <person name="Ferreira P."/>
            <person name="Findley K."/>
            <person name="Foster B."/>
            <person name="Gaskell J."/>
            <person name="Glotzer D."/>
            <person name="Gorecki P."/>
            <person name="Heitman J."/>
            <person name="Hesse C."/>
            <person name="Hori C."/>
            <person name="Igarashi K."/>
            <person name="Jurgens J.A."/>
            <person name="Kallen N."/>
            <person name="Kersten P."/>
            <person name="Kohler A."/>
            <person name="Kuees U."/>
            <person name="Kumar T.K.A."/>
            <person name="Kuo A."/>
            <person name="LaButti K."/>
            <person name="Larrondo L.F."/>
            <person name="Lindquist E."/>
            <person name="Ling A."/>
            <person name="Lombard V."/>
            <person name="Lucas S."/>
            <person name="Lundell T."/>
            <person name="Martin R."/>
            <person name="McLaughlin D.J."/>
            <person name="Morgenstern I."/>
            <person name="Morin E."/>
            <person name="Murat C."/>
            <person name="Nagy L.G."/>
            <person name="Nolan M."/>
            <person name="Ohm R.A."/>
            <person name="Patyshakuliyeva A."/>
            <person name="Rokas A."/>
            <person name="Ruiz-Duenas F.J."/>
            <person name="Sabat G."/>
            <person name="Salamov A."/>
            <person name="Samejima M."/>
            <person name="Schmutz J."/>
            <person name="Slot J.C."/>
            <person name="St John F."/>
            <person name="Stenlid J."/>
            <person name="Sun H."/>
            <person name="Sun S."/>
            <person name="Syed K."/>
            <person name="Tsang A."/>
            <person name="Wiebenga A."/>
            <person name="Young D."/>
            <person name="Pisabarro A."/>
            <person name="Eastwood D.C."/>
            <person name="Martin F."/>
            <person name="Cullen D."/>
            <person name="Grigoriev I.V."/>
            <person name="Hibbett D.S."/>
        </authorList>
    </citation>
    <scope>NUCLEOTIDE SEQUENCE [LARGE SCALE GENOMIC DNA]</scope>
    <source>
        <strain evidence="2 3">ATCC 11539</strain>
    </source>
</reference>
<feature type="region of interest" description="Disordered" evidence="1">
    <location>
        <begin position="27"/>
        <end position="50"/>
    </location>
</feature>
<evidence type="ECO:0000313" key="2">
    <source>
        <dbReference type="EMBL" id="EPQ54117.1"/>
    </source>
</evidence>
<dbReference type="GeneID" id="19302112"/>
<protein>
    <submittedName>
        <fullName evidence="2">Uncharacterized protein</fullName>
    </submittedName>
</protein>
<dbReference type="EMBL" id="KB469304">
    <property type="protein sequence ID" value="EPQ54117.1"/>
    <property type="molecule type" value="Genomic_DNA"/>
</dbReference>
<sequence length="50" mass="5856">MSQAKRTFPALGERNYRSWADDINPTAAPELYSETTPTIEDKREQRKWEA</sequence>
<evidence type="ECO:0000256" key="1">
    <source>
        <dbReference type="SAM" id="MobiDB-lite"/>
    </source>
</evidence>
<accession>S7Q3I4</accession>
<gene>
    <name evidence="2" type="ORF">GLOTRDRAFT_130502</name>
</gene>
<dbReference type="KEGG" id="gtr:GLOTRDRAFT_130502"/>
<keyword evidence="3" id="KW-1185">Reference proteome</keyword>
<proteinExistence type="predicted"/>
<dbReference type="OrthoDB" id="3223501at2759"/>
<name>S7Q3I4_GLOTA</name>
<dbReference type="RefSeq" id="XP_007867451.1">
    <property type="nucleotide sequence ID" value="XM_007869260.1"/>
</dbReference>
<feature type="compositionally biased region" description="Basic and acidic residues" evidence="1">
    <location>
        <begin position="39"/>
        <end position="50"/>
    </location>
</feature>
<dbReference type="Proteomes" id="UP000030669">
    <property type="component" value="Unassembled WGS sequence"/>
</dbReference>
<evidence type="ECO:0000313" key="3">
    <source>
        <dbReference type="Proteomes" id="UP000030669"/>
    </source>
</evidence>
<organism evidence="2 3">
    <name type="scientific">Gloeophyllum trabeum (strain ATCC 11539 / FP-39264 / Madison 617)</name>
    <name type="common">Brown rot fungus</name>
    <dbReference type="NCBI Taxonomy" id="670483"/>
    <lineage>
        <taxon>Eukaryota</taxon>
        <taxon>Fungi</taxon>
        <taxon>Dikarya</taxon>
        <taxon>Basidiomycota</taxon>
        <taxon>Agaricomycotina</taxon>
        <taxon>Agaricomycetes</taxon>
        <taxon>Gloeophyllales</taxon>
        <taxon>Gloeophyllaceae</taxon>
        <taxon>Gloeophyllum</taxon>
    </lineage>
</organism>
<dbReference type="AlphaFoldDB" id="S7Q3I4"/>
<dbReference type="HOGENOM" id="CLU_3125219_0_0_1"/>